<dbReference type="Proteomes" id="UP000470246">
    <property type="component" value="Unassembled WGS sequence"/>
</dbReference>
<organism evidence="3 4">
    <name type="scientific">Geodermatophilus sabuli</name>
    <dbReference type="NCBI Taxonomy" id="1564158"/>
    <lineage>
        <taxon>Bacteria</taxon>
        <taxon>Bacillati</taxon>
        <taxon>Actinomycetota</taxon>
        <taxon>Actinomycetes</taxon>
        <taxon>Geodermatophilales</taxon>
        <taxon>Geodermatophilaceae</taxon>
        <taxon>Geodermatophilus</taxon>
    </lineage>
</organism>
<dbReference type="SUPFAM" id="SSF46785">
    <property type="entry name" value="Winged helix' DNA-binding domain"/>
    <property type="match status" value="1"/>
</dbReference>
<dbReference type="PANTHER" id="PTHR33164">
    <property type="entry name" value="TRANSCRIPTIONAL REGULATOR, MARR FAMILY"/>
    <property type="match status" value="1"/>
</dbReference>
<evidence type="ECO:0000256" key="1">
    <source>
        <dbReference type="SAM" id="MobiDB-lite"/>
    </source>
</evidence>
<dbReference type="Gene3D" id="1.10.10.10">
    <property type="entry name" value="Winged helix-like DNA-binding domain superfamily/Winged helix DNA-binding domain"/>
    <property type="match status" value="1"/>
</dbReference>
<keyword evidence="4" id="KW-1185">Reference proteome</keyword>
<dbReference type="GO" id="GO:0003700">
    <property type="term" value="F:DNA-binding transcription factor activity"/>
    <property type="evidence" value="ECO:0007669"/>
    <property type="project" value="InterPro"/>
</dbReference>
<protein>
    <submittedName>
        <fullName evidence="3">Winged helix-turn-helix transcriptional regulator</fullName>
    </submittedName>
</protein>
<dbReference type="RefSeq" id="WP_163482959.1">
    <property type="nucleotide sequence ID" value="NZ_JAAGWF010000019.1"/>
</dbReference>
<feature type="region of interest" description="Disordered" evidence="1">
    <location>
        <begin position="1"/>
        <end position="28"/>
    </location>
</feature>
<dbReference type="EMBL" id="JAAGWF010000019">
    <property type="protein sequence ID" value="NEK59590.1"/>
    <property type="molecule type" value="Genomic_DNA"/>
</dbReference>
<dbReference type="AlphaFoldDB" id="A0A7K3W4J3"/>
<dbReference type="InterPro" id="IPR039422">
    <property type="entry name" value="MarR/SlyA-like"/>
</dbReference>
<dbReference type="SMART" id="SM00347">
    <property type="entry name" value="HTH_MARR"/>
    <property type="match status" value="1"/>
</dbReference>
<dbReference type="GO" id="GO:0006950">
    <property type="term" value="P:response to stress"/>
    <property type="evidence" value="ECO:0007669"/>
    <property type="project" value="TreeGrafter"/>
</dbReference>
<dbReference type="PANTHER" id="PTHR33164:SF89">
    <property type="entry name" value="MARR FAMILY REGULATORY PROTEIN"/>
    <property type="match status" value="1"/>
</dbReference>
<dbReference type="InterPro" id="IPR036390">
    <property type="entry name" value="WH_DNA-bd_sf"/>
</dbReference>
<proteinExistence type="predicted"/>
<dbReference type="PROSITE" id="PS50995">
    <property type="entry name" value="HTH_MARR_2"/>
    <property type="match status" value="1"/>
</dbReference>
<sequence>MSEPDGRPVATTSPDEMSAFGSAPTPWSAASAGSTLFLLSKVGSRATKLYSEALEPLGLRPRHVAALRFLESRDGASQKDLVSGLWSDSSSVVSLVDEFERQGLAERRRNPRDRRSYGVHITAEGRRVLRSTEALAEEVESRVLARLSGAQRESLLRVLRSVIGTDPEV</sequence>
<feature type="domain" description="HTH marR-type" evidence="2">
    <location>
        <begin position="32"/>
        <end position="164"/>
    </location>
</feature>
<dbReference type="InterPro" id="IPR000835">
    <property type="entry name" value="HTH_MarR-typ"/>
</dbReference>
<name>A0A7K3W4J3_9ACTN</name>
<evidence type="ECO:0000259" key="2">
    <source>
        <dbReference type="PROSITE" id="PS50995"/>
    </source>
</evidence>
<dbReference type="Pfam" id="PF12802">
    <property type="entry name" value="MarR_2"/>
    <property type="match status" value="1"/>
</dbReference>
<gene>
    <name evidence="3" type="ORF">GCU56_17165</name>
</gene>
<comment type="caution">
    <text evidence="3">The sequence shown here is derived from an EMBL/GenBank/DDBJ whole genome shotgun (WGS) entry which is preliminary data.</text>
</comment>
<evidence type="ECO:0000313" key="4">
    <source>
        <dbReference type="Proteomes" id="UP000470246"/>
    </source>
</evidence>
<evidence type="ECO:0000313" key="3">
    <source>
        <dbReference type="EMBL" id="NEK59590.1"/>
    </source>
</evidence>
<dbReference type="PRINTS" id="PR00598">
    <property type="entry name" value="HTHMARR"/>
</dbReference>
<reference evidence="3 4" key="1">
    <citation type="submission" date="2020-02" db="EMBL/GenBank/DDBJ databases">
        <title>Geodermatophilus sabuli CPCC 205279 I12A-02694.</title>
        <authorList>
            <person name="Jiang Z."/>
        </authorList>
    </citation>
    <scope>NUCLEOTIDE SEQUENCE [LARGE SCALE GENOMIC DNA]</scope>
    <source>
        <strain evidence="3 4">I12A-02694</strain>
    </source>
</reference>
<dbReference type="InterPro" id="IPR036388">
    <property type="entry name" value="WH-like_DNA-bd_sf"/>
</dbReference>
<accession>A0A7K3W4J3</accession>